<feature type="binding site" evidence="7">
    <location>
        <position position="63"/>
    </location>
    <ligand>
        <name>Zn(2+)</name>
        <dbReference type="ChEBI" id="CHEBI:29105"/>
        <label>1</label>
    </ligand>
</feature>
<evidence type="ECO:0000256" key="3">
    <source>
        <dbReference type="ARBA" id="ARBA00022723"/>
    </source>
</evidence>
<dbReference type="GO" id="GO:0004151">
    <property type="term" value="F:dihydroorotase activity"/>
    <property type="evidence" value="ECO:0007669"/>
    <property type="project" value="UniProtKB-UniRule"/>
</dbReference>
<comment type="cofactor">
    <cofactor evidence="7">
        <name>Zn(2+)</name>
        <dbReference type="ChEBI" id="CHEBI:29105"/>
    </cofactor>
    <text evidence="7">Binds 2 Zn(2+) ions per subunit.</text>
</comment>
<dbReference type="GO" id="GO:0008270">
    <property type="term" value="F:zinc ion binding"/>
    <property type="evidence" value="ECO:0007669"/>
    <property type="project" value="UniProtKB-UniRule"/>
</dbReference>
<feature type="binding site" evidence="7">
    <location>
        <position position="61"/>
    </location>
    <ligand>
        <name>Zn(2+)</name>
        <dbReference type="ChEBI" id="CHEBI:29105"/>
        <label>1</label>
    </ligand>
</feature>
<dbReference type="InterPro" id="IPR032466">
    <property type="entry name" value="Metal_Hydrolase"/>
</dbReference>
<keyword evidence="6 7" id="KW-0665">Pyrimidine biosynthesis</keyword>
<evidence type="ECO:0000256" key="2">
    <source>
        <dbReference type="ARBA" id="ARBA00010286"/>
    </source>
</evidence>
<dbReference type="SUPFAM" id="SSF51556">
    <property type="entry name" value="Metallo-dependent hydrolases"/>
    <property type="match status" value="1"/>
</dbReference>
<evidence type="ECO:0000259" key="9">
    <source>
        <dbReference type="Pfam" id="PF12890"/>
    </source>
</evidence>
<evidence type="ECO:0000256" key="5">
    <source>
        <dbReference type="ARBA" id="ARBA00022833"/>
    </source>
</evidence>
<feature type="binding site" evidence="7">
    <location>
        <position position="233"/>
    </location>
    <ligand>
        <name>Zn(2+)</name>
        <dbReference type="ChEBI" id="CHEBI:29105"/>
        <label>2</label>
    </ligand>
</feature>
<accession>A0A1F4U6S8</accession>
<dbReference type="GO" id="GO:0005737">
    <property type="term" value="C:cytoplasm"/>
    <property type="evidence" value="ECO:0007669"/>
    <property type="project" value="TreeGrafter"/>
</dbReference>
<evidence type="ECO:0000313" key="10">
    <source>
        <dbReference type="EMBL" id="OGC40003.1"/>
    </source>
</evidence>
<comment type="caution">
    <text evidence="10">The sequence shown here is derived from an EMBL/GenBank/DDBJ whole genome shotgun (WGS) entry which is preliminary data.</text>
</comment>
<evidence type="ECO:0000313" key="11">
    <source>
        <dbReference type="Proteomes" id="UP000179242"/>
    </source>
</evidence>
<keyword evidence="4 7" id="KW-0378">Hydrolase</keyword>
<dbReference type="InterPro" id="IPR050138">
    <property type="entry name" value="DHOase/Allantoinase_Hydrolase"/>
</dbReference>
<comment type="pathway">
    <text evidence="7">Pyrimidine metabolism; UMP biosynthesis via de novo pathway; (S)-dihydroorotate from bicarbonate: step 3/3.</text>
</comment>
<comment type="function">
    <text evidence="1 7">Catalyzes the reversible cyclization of carbamoyl aspartate to dihydroorotate.</text>
</comment>
<evidence type="ECO:0000259" key="8">
    <source>
        <dbReference type="Pfam" id="PF07969"/>
    </source>
</evidence>
<dbReference type="EC" id="3.5.2.3" evidence="7"/>
<dbReference type="EMBL" id="MEUJ01000005">
    <property type="protein sequence ID" value="OGC40003.1"/>
    <property type="molecule type" value="Genomic_DNA"/>
</dbReference>
<dbReference type="Gene3D" id="2.30.40.10">
    <property type="entry name" value="Urease, subunit C, domain 1"/>
    <property type="match status" value="1"/>
</dbReference>
<dbReference type="SUPFAM" id="SSF51338">
    <property type="entry name" value="Composite domain of metallo-dependent hydrolases"/>
    <property type="match status" value="1"/>
</dbReference>
<reference evidence="10 11" key="1">
    <citation type="journal article" date="2016" name="Nat. Commun.">
        <title>Thousands of microbial genomes shed light on interconnected biogeochemical processes in an aquifer system.</title>
        <authorList>
            <person name="Anantharaman K."/>
            <person name="Brown C.T."/>
            <person name="Hug L.A."/>
            <person name="Sharon I."/>
            <person name="Castelle C.J."/>
            <person name="Probst A.J."/>
            <person name="Thomas B.C."/>
            <person name="Singh A."/>
            <person name="Wilkins M.J."/>
            <person name="Karaoz U."/>
            <person name="Brodie E.L."/>
            <person name="Williams K.H."/>
            <person name="Hubbard S.S."/>
            <person name="Banfield J.F."/>
        </authorList>
    </citation>
    <scope>NUCLEOTIDE SEQUENCE [LARGE SCALE GENOMIC DNA]</scope>
</reference>
<feature type="binding site" evidence="7">
    <location>
        <position position="279"/>
    </location>
    <ligand>
        <name>substrate</name>
    </ligand>
</feature>
<comment type="catalytic activity">
    <reaction evidence="7">
        <text>(S)-dihydroorotate + H2O = N-carbamoyl-L-aspartate + H(+)</text>
        <dbReference type="Rhea" id="RHEA:24296"/>
        <dbReference type="ChEBI" id="CHEBI:15377"/>
        <dbReference type="ChEBI" id="CHEBI:15378"/>
        <dbReference type="ChEBI" id="CHEBI:30864"/>
        <dbReference type="ChEBI" id="CHEBI:32814"/>
        <dbReference type="EC" id="3.5.2.3"/>
    </reaction>
</comment>
<feature type="binding site" evidence="7">
    <location>
        <position position="310"/>
    </location>
    <ligand>
        <name>substrate</name>
    </ligand>
</feature>
<feature type="binding site" evidence="7">
    <location>
        <position position="306"/>
    </location>
    <ligand>
        <name>Zn(2+)</name>
        <dbReference type="ChEBI" id="CHEBI:29105"/>
        <label>1</label>
    </ligand>
</feature>
<feature type="binding site" evidence="7">
    <location>
        <position position="153"/>
    </location>
    <ligand>
        <name>Zn(2+)</name>
        <dbReference type="ChEBI" id="CHEBI:29105"/>
        <label>1</label>
    </ligand>
</feature>
<feature type="binding site" evidence="7">
    <location>
        <begin position="63"/>
        <end position="65"/>
    </location>
    <ligand>
        <name>substrate</name>
    </ligand>
</feature>
<feature type="binding site" evidence="7">
    <location>
        <position position="95"/>
    </location>
    <ligand>
        <name>substrate</name>
    </ligand>
</feature>
<keyword evidence="5 7" id="KW-0862">Zinc</keyword>
<evidence type="ECO:0000256" key="4">
    <source>
        <dbReference type="ARBA" id="ARBA00022801"/>
    </source>
</evidence>
<feature type="domain" description="Dihydroorotase catalytic" evidence="9">
    <location>
        <begin position="52"/>
        <end position="238"/>
    </location>
</feature>
<dbReference type="AlphaFoldDB" id="A0A1F4U6S8"/>
<evidence type="ECO:0000256" key="1">
    <source>
        <dbReference type="ARBA" id="ARBA00002368"/>
    </source>
</evidence>
<comment type="caution">
    <text evidence="7">Lacks conserved residue(s) required for the propagation of feature annotation.</text>
</comment>
<dbReference type="InterPro" id="IPR024403">
    <property type="entry name" value="DHOase_cat"/>
</dbReference>
<evidence type="ECO:0000256" key="7">
    <source>
        <dbReference type="HAMAP-Rule" id="MF_00220"/>
    </source>
</evidence>
<name>A0A1F4U6S8_UNCSA</name>
<dbReference type="Proteomes" id="UP000179242">
    <property type="component" value="Unassembled WGS sequence"/>
</dbReference>
<dbReference type="NCBIfam" id="TIGR00857">
    <property type="entry name" value="pyrC_multi"/>
    <property type="match status" value="1"/>
</dbReference>
<dbReference type="PANTHER" id="PTHR43668:SF2">
    <property type="entry name" value="ALLANTOINASE"/>
    <property type="match status" value="1"/>
</dbReference>
<evidence type="ECO:0000256" key="6">
    <source>
        <dbReference type="ARBA" id="ARBA00022975"/>
    </source>
</evidence>
<dbReference type="PANTHER" id="PTHR43668">
    <property type="entry name" value="ALLANTOINASE"/>
    <property type="match status" value="1"/>
</dbReference>
<organism evidence="10 11">
    <name type="scientific">candidate division WOR-1 bacterium RIFOXYC2_FULL_46_14</name>
    <dbReference type="NCBI Taxonomy" id="1802587"/>
    <lineage>
        <taxon>Bacteria</taxon>
        <taxon>Bacillati</taxon>
        <taxon>Saganbacteria</taxon>
    </lineage>
</organism>
<dbReference type="PROSITE" id="PS00483">
    <property type="entry name" value="DIHYDROOROTASE_2"/>
    <property type="match status" value="1"/>
</dbReference>
<protein>
    <recommendedName>
        <fullName evidence="7">Dihydroorotase</fullName>
        <shortName evidence="7">DHOase</shortName>
        <ecNumber evidence="7">3.5.2.3</ecNumber>
    </recommendedName>
</protein>
<dbReference type="HAMAP" id="MF_00220_B">
    <property type="entry name" value="PyrC_classI_B"/>
    <property type="match status" value="1"/>
</dbReference>
<feature type="binding site" evidence="7">
    <location>
        <position position="180"/>
    </location>
    <ligand>
        <name>Zn(2+)</name>
        <dbReference type="ChEBI" id="CHEBI:29105"/>
        <label>2</label>
    </ligand>
</feature>
<gene>
    <name evidence="7" type="primary">pyrC</name>
    <name evidence="10" type="ORF">A2438_05785</name>
</gene>
<dbReference type="Gene3D" id="3.20.20.140">
    <property type="entry name" value="Metal-dependent hydrolases"/>
    <property type="match status" value="1"/>
</dbReference>
<feature type="domain" description="Amidohydrolase 3" evidence="8">
    <location>
        <begin position="295"/>
        <end position="423"/>
    </location>
</feature>
<dbReference type="UniPathway" id="UPA00070">
    <property type="reaction ID" value="UER00117"/>
</dbReference>
<comment type="similarity">
    <text evidence="2 7">Belongs to the metallo-dependent hydrolases superfamily. DHOase family. Class I DHOase subfamily.</text>
</comment>
<feature type="binding site" evidence="7">
    <location>
        <position position="153"/>
    </location>
    <ligand>
        <name>Zn(2+)</name>
        <dbReference type="ChEBI" id="CHEBI:29105"/>
        <label>2</label>
    </ligand>
</feature>
<dbReference type="InterPro" id="IPR013108">
    <property type="entry name" value="Amidohydro_3"/>
</dbReference>
<dbReference type="Pfam" id="PF12890">
    <property type="entry name" value="DHOase"/>
    <property type="match status" value="1"/>
</dbReference>
<keyword evidence="3 7" id="KW-0479">Metal-binding</keyword>
<dbReference type="Pfam" id="PF07969">
    <property type="entry name" value="Amidohydro_3"/>
    <property type="match status" value="1"/>
</dbReference>
<dbReference type="InterPro" id="IPR002195">
    <property type="entry name" value="Dihydroorotase_CS"/>
</dbReference>
<dbReference type="GO" id="GO:0044205">
    <property type="term" value="P:'de novo' UMP biosynthetic process"/>
    <property type="evidence" value="ECO:0007669"/>
    <property type="project" value="UniProtKB-UniRule"/>
</dbReference>
<sequence>MDILIKQGRIIDPANNFDGIADLLIQGEKISAVKSTLRPRSKVKVINAKGMWVVPGLIDLHCHLRDPGDPEEETIASGSASAAAGGFTSIACMANTKPPIDNPAMVKYVKDKAAAEAKINVFPIGAVTKGLLGAELTEMGRMIEEGARAFSDDGRPVTNSGMMRHALEYARQFGVVIISHCEDPALAEGGQMNEGYFSTILGLKGIPALAEEIMVSRDLMLAKEFKGHLHIAHVSTEKSVDLIRKAKDKGVKVTAETCPHYFTLTEEALLKYDTNAKVNPPLRSERDVKAILRGLADGTIDVIATDHAPHKLEKKKVEFQAAATGLVGFETALSLVVTELIDKKILTRKEAFAKMTVNPARILNLHKGAFKEGWDADVTIIDPLAEAVVDASQFLSKSKNTPFNGRKVKGQVAYTIVSGKIVYSNA</sequence>
<dbReference type="GO" id="GO:0006145">
    <property type="term" value="P:purine nucleobase catabolic process"/>
    <property type="evidence" value="ECO:0007669"/>
    <property type="project" value="TreeGrafter"/>
</dbReference>
<dbReference type="GO" id="GO:0004038">
    <property type="term" value="F:allantoinase activity"/>
    <property type="evidence" value="ECO:0007669"/>
    <property type="project" value="TreeGrafter"/>
</dbReference>
<proteinExistence type="inferred from homology"/>
<dbReference type="InterPro" id="IPR004722">
    <property type="entry name" value="DHOase"/>
</dbReference>
<dbReference type="CDD" id="cd01317">
    <property type="entry name" value="DHOase_IIa"/>
    <property type="match status" value="1"/>
</dbReference>
<dbReference type="InterPro" id="IPR011059">
    <property type="entry name" value="Metal-dep_hydrolase_composite"/>
</dbReference>
<feature type="active site" evidence="7">
    <location>
        <position position="306"/>
    </location>
</feature>